<dbReference type="InterPro" id="IPR025333">
    <property type="entry name" value="DUF4239"/>
</dbReference>
<keyword evidence="1" id="KW-1133">Transmembrane helix</keyword>
<evidence type="ECO:0000313" key="2">
    <source>
        <dbReference type="EMBL" id="KKP35275.1"/>
    </source>
</evidence>
<gene>
    <name evidence="2" type="ORF">UR23_C0031G0004</name>
</gene>
<name>A0A0G0B8X0_9BACT</name>
<protein>
    <recommendedName>
        <fullName evidence="4">DUF4239 domain-containing protein</fullName>
    </recommendedName>
</protein>
<sequence length="255" mass="29542">MLFFFQSVIFLIVFTLLFIGIRQIPGMNLNSLISTGEGVGWLYSEIGLIFGVMAAFTIQSQAKKWDDLLSSIRQEIINLRRLFWLSYHLPTDEAKKLQFSIQEYLGLITNEGWENIDIGSRSEKLENSIHFLQEVVFNLPKNTPEYSSTATAIIRSIFESREERIYHSSKRTPLLLKTTIYTGALLMIVLSYFIGVSNFWIDYLFTGSISFLTILIVMVIEDLEHPYRPGHWHITQEAYRKLHEEVAANNFIKET</sequence>
<evidence type="ECO:0000256" key="1">
    <source>
        <dbReference type="SAM" id="Phobius"/>
    </source>
</evidence>
<reference evidence="2 3" key="1">
    <citation type="journal article" date="2015" name="Nature">
        <title>rRNA introns, odd ribosomes, and small enigmatic genomes across a large radiation of phyla.</title>
        <authorList>
            <person name="Brown C.T."/>
            <person name="Hug L.A."/>
            <person name="Thomas B.C."/>
            <person name="Sharon I."/>
            <person name="Castelle C.J."/>
            <person name="Singh A."/>
            <person name="Wilkins M.J."/>
            <person name="Williams K.H."/>
            <person name="Banfield J.F."/>
        </authorList>
    </citation>
    <scope>NUCLEOTIDE SEQUENCE [LARGE SCALE GENOMIC DNA]</scope>
</reference>
<keyword evidence="1" id="KW-0812">Transmembrane</keyword>
<dbReference type="Pfam" id="PF14023">
    <property type="entry name" value="Bestrophin-like"/>
    <property type="match status" value="1"/>
</dbReference>
<proteinExistence type="predicted"/>
<organism evidence="2 3">
    <name type="scientific">Candidatus Roizmanbacteria bacterium GW2011_GWA2_32_13</name>
    <dbReference type="NCBI Taxonomy" id="1618475"/>
    <lineage>
        <taxon>Bacteria</taxon>
        <taxon>Candidatus Roizmaniibacteriota</taxon>
    </lineage>
</organism>
<evidence type="ECO:0008006" key="4">
    <source>
        <dbReference type="Google" id="ProtNLM"/>
    </source>
</evidence>
<dbReference type="EMBL" id="LBOK01000031">
    <property type="protein sequence ID" value="KKP35275.1"/>
    <property type="molecule type" value="Genomic_DNA"/>
</dbReference>
<comment type="caution">
    <text evidence="2">The sequence shown here is derived from an EMBL/GenBank/DDBJ whole genome shotgun (WGS) entry which is preliminary data.</text>
</comment>
<feature type="transmembrane region" description="Helical" evidence="1">
    <location>
        <begin position="174"/>
        <end position="194"/>
    </location>
</feature>
<keyword evidence="1" id="KW-0472">Membrane</keyword>
<feature type="transmembrane region" description="Helical" evidence="1">
    <location>
        <begin position="200"/>
        <end position="220"/>
    </location>
</feature>
<accession>A0A0G0B8X0</accession>
<dbReference type="AlphaFoldDB" id="A0A0G0B8X0"/>
<evidence type="ECO:0000313" key="3">
    <source>
        <dbReference type="Proteomes" id="UP000034349"/>
    </source>
</evidence>
<dbReference type="Proteomes" id="UP000034349">
    <property type="component" value="Unassembled WGS sequence"/>
</dbReference>
<feature type="transmembrane region" description="Helical" evidence="1">
    <location>
        <begin position="39"/>
        <end position="58"/>
    </location>
</feature>